<protein>
    <submittedName>
        <fullName evidence="1">Uncharacterized protein</fullName>
    </submittedName>
</protein>
<keyword evidence="2" id="KW-1185">Reference proteome</keyword>
<dbReference type="Proteomes" id="UP001292084">
    <property type="component" value="Unassembled WGS sequence"/>
</dbReference>
<proteinExistence type="predicted"/>
<dbReference type="EMBL" id="JAXQNN010000003">
    <property type="protein sequence ID" value="MDZ5712797.1"/>
    <property type="molecule type" value="Genomic_DNA"/>
</dbReference>
<accession>A0ABU5KNG2</accession>
<organism evidence="1 2">
    <name type="scientific">Jeotgalibacillus haloalkalitolerans</name>
    <dbReference type="NCBI Taxonomy" id="3104292"/>
    <lineage>
        <taxon>Bacteria</taxon>
        <taxon>Bacillati</taxon>
        <taxon>Bacillota</taxon>
        <taxon>Bacilli</taxon>
        <taxon>Bacillales</taxon>
        <taxon>Caryophanaceae</taxon>
        <taxon>Jeotgalibacillus</taxon>
    </lineage>
</organism>
<sequence length="300" mass="35636">MKILVLEGGRNLDFFSDNELGKKELNSEEINFNVFNAIVGIFNRYELCFCKHFPMYNDRRQIIGTDRKTLIADIKGYIPSFEEFGQFEEWNFPNKYSVLDFVQYCYSKISDVYYDETDFFGRDTYITMSTNEKKEAFRKEVNQIFERNQIVFYVDENGNIKRQLPIEMGNLINDLPVKTNDDNLNELIKLAIDNIHKPEIEKRTFALEKIWDAYERMKTYYEGMNKRNSANTLIEEVARGTNNFDEVLEAEFRSLTDIGNKFQIRHFERGKIKVNDKKHVDYLFFRMIALISLCLNELNT</sequence>
<gene>
    <name evidence="1" type="ORF">UFB30_11220</name>
</gene>
<evidence type="ECO:0000313" key="1">
    <source>
        <dbReference type="EMBL" id="MDZ5712797.1"/>
    </source>
</evidence>
<comment type="caution">
    <text evidence="1">The sequence shown here is derived from an EMBL/GenBank/DDBJ whole genome shotgun (WGS) entry which is preliminary data.</text>
</comment>
<evidence type="ECO:0000313" key="2">
    <source>
        <dbReference type="Proteomes" id="UP001292084"/>
    </source>
</evidence>
<reference evidence="1 2" key="1">
    <citation type="submission" date="2023-12" db="EMBL/GenBank/DDBJ databases">
        <title>Jeotgalibacillus haloalkaliphilus sp. nov., a novel salt-tolerant bacteria, isolated from the estuary of the Fenhe River into the Yellow River.</title>
        <authorList>
            <person name="Li Y."/>
        </authorList>
    </citation>
    <scope>NUCLEOTIDE SEQUENCE [LARGE SCALE GENOMIC DNA]</scope>
    <source>
        <strain evidence="1 2">HH7-29</strain>
    </source>
</reference>
<name>A0ABU5KNG2_9BACL</name>